<dbReference type="AlphaFoldDB" id="A0A074ZS46"/>
<name>A0A074ZS46_OPIVI</name>
<evidence type="ECO:0000256" key="1">
    <source>
        <dbReference type="SAM" id="MobiDB-lite"/>
    </source>
</evidence>
<dbReference type="GeneID" id="20317739"/>
<organism evidence="2 3">
    <name type="scientific">Opisthorchis viverrini</name>
    <name type="common">Southeast Asian liver fluke</name>
    <dbReference type="NCBI Taxonomy" id="6198"/>
    <lineage>
        <taxon>Eukaryota</taxon>
        <taxon>Metazoa</taxon>
        <taxon>Spiralia</taxon>
        <taxon>Lophotrochozoa</taxon>
        <taxon>Platyhelminthes</taxon>
        <taxon>Trematoda</taxon>
        <taxon>Digenea</taxon>
        <taxon>Opisthorchiida</taxon>
        <taxon>Opisthorchiata</taxon>
        <taxon>Opisthorchiidae</taxon>
        <taxon>Opisthorchis</taxon>
    </lineage>
</organism>
<gene>
    <name evidence="2" type="ORF">T265_03552</name>
</gene>
<evidence type="ECO:0000313" key="2">
    <source>
        <dbReference type="EMBL" id="KER29966.1"/>
    </source>
</evidence>
<reference evidence="2 3" key="1">
    <citation type="submission" date="2013-11" db="EMBL/GenBank/DDBJ databases">
        <title>Opisthorchis viverrini - life in the bile duct.</title>
        <authorList>
            <person name="Young N.D."/>
            <person name="Nagarajan N."/>
            <person name="Lin S.J."/>
            <person name="Korhonen P.K."/>
            <person name="Jex A.R."/>
            <person name="Hall R.S."/>
            <person name="Safavi-Hemami H."/>
            <person name="Kaewkong W."/>
            <person name="Bertrand D."/>
            <person name="Gao S."/>
            <person name="Seet Q."/>
            <person name="Wongkham S."/>
            <person name="Teh B.T."/>
            <person name="Wongkham C."/>
            <person name="Intapan P.M."/>
            <person name="Maleewong W."/>
            <person name="Yang X."/>
            <person name="Hu M."/>
            <person name="Wang Z."/>
            <person name="Hofmann A."/>
            <person name="Sternberg P.W."/>
            <person name="Tan P."/>
            <person name="Wang J."/>
            <person name="Gasser R.B."/>
        </authorList>
    </citation>
    <scope>NUCLEOTIDE SEQUENCE [LARGE SCALE GENOMIC DNA]</scope>
</reference>
<protein>
    <submittedName>
        <fullName evidence="2">Uncharacterized protein</fullName>
    </submittedName>
</protein>
<dbReference type="CTD" id="20317739"/>
<feature type="region of interest" description="Disordered" evidence="1">
    <location>
        <begin position="47"/>
        <end position="69"/>
    </location>
</feature>
<dbReference type="Proteomes" id="UP000054324">
    <property type="component" value="Unassembled WGS sequence"/>
</dbReference>
<dbReference type="EMBL" id="KL596669">
    <property type="protein sequence ID" value="KER29966.1"/>
    <property type="molecule type" value="Genomic_DNA"/>
</dbReference>
<dbReference type="KEGG" id="ovi:T265_03552"/>
<evidence type="ECO:0000313" key="3">
    <source>
        <dbReference type="Proteomes" id="UP000054324"/>
    </source>
</evidence>
<dbReference type="RefSeq" id="XP_009166328.1">
    <property type="nucleotide sequence ID" value="XM_009168064.1"/>
</dbReference>
<accession>A0A074ZS46</accession>
<keyword evidence="3" id="KW-1185">Reference proteome</keyword>
<sequence length="69" mass="7449">MPRRVHYTDTSGGSAGDPGRGAPSAWSPAYAVAVPCAPQKITGISNRLDDAQWDQEETQVLPEEDRPKL</sequence>
<feature type="region of interest" description="Disordered" evidence="1">
    <location>
        <begin position="1"/>
        <end position="26"/>
    </location>
</feature>
<proteinExistence type="predicted"/>